<comment type="similarity">
    <text evidence="1">Belongs to the cystatin family.</text>
</comment>
<accession>A0A0M3HJR3</accession>
<dbReference type="InterPro" id="IPR000010">
    <property type="entry name" value="Cystatin_dom"/>
</dbReference>
<dbReference type="InterPro" id="IPR046350">
    <property type="entry name" value="Cystatin_sf"/>
</dbReference>
<evidence type="ECO:0000313" key="5">
    <source>
        <dbReference type="Proteomes" id="UP000036681"/>
    </source>
</evidence>
<reference evidence="6" key="1">
    <citation type="submission" date="2017-02" db="UniProtKB">
        <authorList>
            <consortium name="WormBaseParasite"/>
        </authorList>
    </citation>
    <scope>IDENTIFICATION</scope>
</reference>
<dbReference type="Gene3D" id="3.10.450.10">
    <property type="match status" value="1"/>
</dbReference>
<dbReference type="GO" id="GO:0005737">
    <property type="term" value="C:cytoplasm"/>
    <property type="evidence" value="ECO:0007669"/>
    <property type="project" value="TreeGrafter"/>
</dbReference>
<evidence type="ECO:0000256" key="1">
    <source>
        <dbReference type="ARBA" id="ARBA00009403"/>
    </source>
</evidence>
<dbReference type="PANTHER" id="PTHR46186:SF2">
    <property type="entry name" value="CYSTATIN"/>
    <property type="match status" value="1"/>
</dbReference>
<evidence type="ECO:0000256" key="2">
    <source>
        <dbReference type="ARBA" id="ARBA00022690"/>
    </source>
</evidence>
<dbReference type="Proteomes" id="UP000036681">
    <property type="component" value="Unplaced"/>
</dbReference>
<keyword evidence="5" id="KW-1185">Reference proteome</keyword>
<protein>
    <submittedName>
        <fullName evidence="6">Cystatin domain-containing protein</fullName>
    </submittedName>
</protein>
<evidence type="ECO:0000313" key="6">
    <source>
        <dbReference type="WBParaSite" id="ALUE_0000175801-mRNA-1"/>
    </source>
</evidence>
<name>A0A0M3HJR3_ASCLU</name>
<feature type="domain" description="Cystatin" evidence="4">
    <location>
        <begin position="4"/>
        <end position="56"/>
    </location>
</feature>
<keyword evidence="2" id="KW-0646">Protease inhibitor</keyword>
<evidence type="ECO:0000259" key="4">
    <source>
        <dbReference type="Pfam" id="PF00031"/>
    </source>
</evidence>
<organism evidence="5 6">
    <name type="scientific">Ascaris lumbricoides</name>
    <name type="common">Giant roundworm</name>
    <dbReference type="NCBI Taxonomy" id="6252"/>
    <lineage>
        <taxon>Eukaryota</taxon>
        <taxon>Metazoa</taxon>
        <taxon>Ecdysozoa</taxon>
        <taxon>Nematoda</taxon>
        <taxon>Chromadorea</taxon>
        <taxon>Rhabditida</taxon>
        <taxon>Spirurina</taxon>
        <taxon>Ascaridomorpha</taxon>
        <taxon>Ascaridoidea</taxon>
        <taxon>Ascarididae</taxon>
        <taxon>Ascaris</taxon>
    </lineage>
</organism>
<dbReference type="GO" id="GO:0005615">
    <property type="term" value="C:extracellular space"/>
    <property type="evidence" value="ECO:0007669"/>
    <property type="project" value="TreeGrafter"/>
</dbReference>
<dbReference type="PANTHER" id="PTHR46186">
    <property type="entry name" value="CYSTATIN"/>
    <property type="match status" value="1"/>
</dbReference>
<dbReference type="Pfam" id="PF00031">
    <property type="entry name" value="Cystatin"/>
    <property type="match status" value="1"/>
</dbReference>
<dbReference type="CDD" id="cd00042">
    <property type="entry name" value="CY"/>
    <property type="match status" value="1"/>
</dbReference>
<proteinExistence type="inferred from homology"/>
<dbReference type="SUPFAM" id="SSF54403">
    <property type="entry name" value="Cystatin/monellin"/>
    <property type="match status" value="1"/>
</dbReference>
<evidence type="ECO:0000256" key="3">
    <source>
        <dbReference type="ARBA" id="ARBA00022704"/>
    </source>
</evidence>
<dbReference type="GO" id="GO:0031982">
    <property type="term" value="C:vesicle"/>
    <property type="evidence" value="ECO:0007669"/>
    <property type="project" value="TreeGrafter"/>
</dbReference>
<dbReference type="GO" id="GO:0004869">
    <property type="term" value="F:cysteine-type endopeptidase inhibitor activity"/>
    <property type="evidence" value="ECO:0007669"/>
    <property type="project" value="UniProtKB-KW"/>
</dbReference>
<dbReference type="AlphaFoldDB" id="A0A0M3HJR3"/>
<dbReference type="WBParaSite" id="ALUE_0000175801-mRNA-1">
    <property type="protein sequence ID" value="ALUE_0000175801-mRNA-1"/>
    <property type="gene ID" value="ALUE_0000175801"/>
</dbReference>
<sequence length="69" mass="8048">MSWRAVNKLNKESNDHFHWIPLRVLRVRMQLVAGMKYKLEILIGQSNCAKNVGQIFICIHVVNSRICIL</sequence>
<keyword evidence="3" id="KW-0789">Thiol protease inhibitor</keyword>